<evidence type="ECO:0000256" key="1">
    <source>
        <dbReference type="SAM" id="Phobius"/>
    </source>
</evidence>
<protein>
    <submittedName>
        <fullName evidence="2">DUF4173 domain-containing protein</fullName>
    </submittedName>
</protein>
<feature type="transmembrane region" description="Helical" evidence="1">
    <location>
        <begin position="183"/>
        <end position="203"/>
    </location>
</feature>
<dbReference type="Proteomes" id="UP000283880">
    <property type="component" value="Unassembled WGS sequence"/>
</dbReference>
<feature type="transmembrane region" description="Helical" evidence="1">
    <location>
        <begin position="352"/>
        <end position="370"/>
    </location>
</feature>
<comment type="caution">
    <text evidence="2">The sequence shown here is derived from an EMBL/GenBank/DDBJ whole genome shotgun (WGS) entry which is preliminary data.</text>
</comment>
<feature type="transmembrane region" description="Helical" evidence="1">
    <location>
        <begin position="411"/>
        <end position="435"/>
    </location>
</feature>
<organism evidence="2 3">
    <name type="scientific">Enterocloster asparagiformis</name>
    <dbReference type="NCBI Taxonomy" id="333367"/>
    <lineage>
        <taxon>Bacteria</taxon>
        <taxon>Bacillati</taxon>
        <taxon>Bacillota</taxon>
        <taxon>Clostridia</taxon>
        <taxon>Lachnospirales</taxon>
        <taxon>Lachnospiraceae</taxon>
        <taxon>Enterocloster</taxon>
    </lineage>
</organism>
<feature type="transmembrane region" description="Helical" evidence="1">
    <location>
        <begin position="134"/>
        <end position="155"/>
    </location>
</feature>
<keyword evidence="1" id="KW-0812">Transmembrane</keyword>
<dbReference type="RefSeq" id="WP_007708317.1">
    <property type="nucleotide sequence ID" value="NZ_JAWRJJ010000411.1"/>
</dbReference>
<name>A0A413FCW1_9FIRM</name>
<dbReference type="EMBL" id="QSBM01000012">
    <property type="protein sequence ID" value="RGX27747.1"/>
    <property type="molecule type" value="Genomic_DNA"/>
</dbReference>
<dbReference type="InterPro" id="IPR025291">
    <property type="entry name" value="DUF4153"/>
</dbReference>
<feature type="transmembrane region" description="Helical" evidence="1">
    <location>
        <begin position="442"/>
        <end position="460"/>
    </location>
</feature>
<feature type="transmembrane region" description="Helical" evidence="1">
    <location>
        <begin position="266"/>
        <end position="286"/>
    </location>
</feature>
<dbReference type="Pfam" id="PF13687">
    <property type="entry name" value="DUF4153"/>
    <property type="match status" value="1"/>
</dbReference>
<feature type="transmembrane region" description="Helical" evidence="1">
    <location>
        <begin position="307"/>
        <end position="332"/>
    </location>
</feature>
<sequence>MSDLYSGVEATGTPGMAGELGTAGERMTALAEGAPEISGVPGESGVSPNVTQNPVWKATSEEMQREARQRKRLETVEADFGFIGLLCLAFGVIGTFFLHKNPSGITFPLFVAMVYGFSWLILRRRGIQIKGGSWFLIGMSLLIGISTCMTADTTIHGFNKLALFLLFCVFVLHQRYRDGRWNIGKYMGAIFMFLCRALGFLGCPFSHGIRFLKSIRNKKYKNVVWVLAGICVAAPVAIILSILLATADRVFESVLDTVIMEFLNPFTVIPVVFKIIFGIIAMYCLICSACAGEITEEVKDRRTAEPLIAIAFMALIGAVYLLFCGIQVVYLFMGRGQLPYGLTYAEYARQGFFQLLFVAVLNLVMVLLCLKYFRRSVVLNMVLLVISLCTYVMIASAFYRMILYVGQYHLTYLRLLVLWFLPVLAVLMAGVVALIFWNRFPLFWHCLGVISVCYLALAWMKPDYQIAWYNLTAAGGDAVITDVYRDEYYSRDGVDYLSRLSADTAPAVAELMAESDGKQRLLEKYVFDYEKNCGWGVEIRKYNFSFAKALEILNKNGQ</sequence>
<reference evidence="2 3" key="1">
    <citation type="submission" date="2018-08" db="EMBL/GenBank/DDBJ databases">
        <title>A genome reference for cultivated species of the human gut microbiota.</title>
        <authorList>
            <person name="Zou Y."/>
            <person name="Xue W."/>
            <person name="Luo G."/>
        </authorList>
    </citation>
    <scope>NUCLEOTIDE SEQUENCE [LARGE SCALE GENOMIC DNA]</scope>
    <source>
        <strain evidence="2 3">AF04-15</strain>
    </source>
</reference>
<proteinExistence type="predicted"/>
<evidence type="ECO:0000313" key="3">
    <source>
        <dbReference type="Proteomes" id="UP000283880"/>
    </source>
</evidence>
<feature type="transmembrane region" description="Helical" evidence="1">
    <location>
        <begin position="377"/>
        <end position="399"/>
    </location>
</feature>
<feature type="transmembrane region" description="Helical" evidence="1">
    <location>
        <begin position="223"/>
        <end position="246"/>
    </location>
</feature>
<keyword evidence="1" id="KW-0472">Membrane</keyword>
<gene>
    <name evidence="2" type="ORF">DWV29_15520</name>
</gene>
<dbReference type="OrthoDB" id="9767931at2"/>
<keyword evidence="1" id="KW-1133">Transmembrane helix</keyword>
<feature type="transmembrane region" description="Helical" evidence="1">
    <location>
        <begin position="105"/>
        <end position="122"/>
    </location>
</feature>
<evidence type="ECO:0000313" key="2">
    <source>
        <dbReference type="EMBL" id="RGX27747.1"/>
    </source>
</evidence>
<accession>A0A413FCW1</accession>
<dbReference type="AlphaFoldDB" id="A0A413FCW1"/>
<feature type="transmembrane region" description="Helical" evidence="1">
    <location>
        <begin position="78"/>
        <end position="99"/>
    </location>
</feature>